<comment type="caution">
    <text evidence="4">The sequence shown here is derived from an EMBL/GenBank/DDBJ whole genome shotgun (WGS) entry which is preliminary data.</text>
</comment>
<dbReference type="AlphaFoldDB" id="A0A2A6FAX9"/>
<accession>A0A2A6FAX9</accession>
<keyword evidence="1" id="KW-0547">Nucleotide-binding</keyword>
<dbReference type="SUPFAM" id="SSF52540">
    <property type="entry name" value="P-loop containing nucleoside triphosphate hydrolases"/>
    <property type="match status" value="1"/>
</dbReference>
<keyword evidence="5" id="KW-1185">Reference proteome</keyword>
<evidence type="ECO:0000313" key="5">
    <source>
        <dbReference type="Proteomes" id="UP000219182"/>
    </source>
</evidence>
<evidence type="ECO:0000313" key="4">
    <source>
        <dbReference type="EMBL" id="PDQ18836.1"/>
    </source>
</evidence>
<dbReference type="InterPro" id="IPR017183">
    <property type="entry name" value="Sigma54_dep_tscrpt_act_RtcR"/>
</dbReference>
<gene>
    <name evidence="4" type="ORF">CN311_22675</name>
</gene>
<dbReference type="InterPro" id="IPR003593">
    <property type="entry name" value="AAA+_ATPase"/>
</dbReference>
<dbReference type="GO" id="GO:0003700">
    <property type="term" value="F:DNA-binding transcription factor activity"/>
    <property type="evidence" value="ECO:0007669"/>
    <property type="project" value="InterPro"/>
</dbReference>
<organism evidence="4 5">
    <name type="scientific">Mesorhizobium sanjuanii</name>
    <dbReference type="NCBI Taxonomy" id="2037900"/>
    <lineage>
        <taxon>Bacteria</taxon>
        <taxon>Pseudomonadati</taxon>
        <taxon>Pseudomonadota</taxon>
        <taxon>Alphaproteobacteria</taxon>
        <taxon>Hyphomicrobiales</taxon>
        <taxon>Phyllobacteriaceae</taxon>
        <taxon>Mesorhizobium</taxon>
    </lineage>
</organism>
<evidence type="ECO:0000259" key="3">
    <source>
        <dbReference type="PROSITE" id="PS50045"/>
    </source>
</evidence>
<dbReference type="FunFam" id="3.40.50.300:FF:001653">
    <property type="entry name" value="Transcriptional regulator RtcR"/>
    <property type="match status" value="1"/>
</dbReference>
<dbReference type="InterPro" id="IPR027417">
    <property type="entry name" value="P-loop_NTPase"/>
</dbReference>
<dbReference type="SMART" id="SM00382">
    <property type="entry name" value="AAA"/>
    <property type="match status" value="1"/>
</dbReference>
<dbReference type="CDD" id="cd00009">
    <property type="entry name" value="AAA"/>
    <property type="match status" value="1"/>
</dbReference>
<evidence type="ECO:0000256" key="1">
    <source>
        <dbReference type="ARBA" id="ARBA00022741"/>
    </source>
</evidence>
<dbReference type="EMBL" id="NWQG01000165">
    <property type="protein sequence ID" value="PDQ18836.1"/>
    <property type="molecule type" value="Genomic_DNA"/>
</dbReference>
<proteinExistence type="predicted"/>
<dbReference type="Pfam" id="PF06956">
    <property type="entry name" value="RtcR"/>
    <property type="match status" value="1"/>
</dbReference>
<dbReference type="PANTHER" id="PTHR32071:SF14">
    <property type="entry name" value="TRANSCRIPTIONAL REGULATORY PROTEIN RTCR"/>
    <property type="match status" value="1"/>
</dbReference>
<dbReference type="RefSeq" id="WP_097575929.1">
    <property type="nucleotide sequence ID" value="NZ_NWQG01000165.1"/>
</dbReference>
<dbReference type="PANTHER" id="PTHR32071">
    <property type="entry name" value="TRANSCRIPTIONAL REGULATORY PROTEIN"/>
    <property type="match status" value="1"/>
</dbReference>
<dbReference type="Proteomes" id="UP000219182">
    <property type="component" value="Unassembled WGS sequence"/>
</dbReference>
<dbReference type="Pfam" id="PF00158">
    <property type="entry name" value="Sigma54_activat"/>
    <property type="match status" value="1"/>
</dbReference>
<dbReference type="Gene3D" id="1.10.8.60">
    <property type="match status" value="1"/>
</dbReference>
<dbReference type="PROSITE" id="PS50045">
    <property type="entry name" value="SIGMA54_INTERACT_4"/>
    <property type="match status" value="1"/>
</dbReference>
<name>A0A2A6FAX9_9HYPH</name>
<feature type="domain" description="Sigma-54 factor interaction" evidence="3">
    <location>
        <begin position="184"/>
        <end position="422"/>
    </location>
</feature>
<dbReference type="Gene3D" id="3.40.50.300">
    <property type="entry name" value="P-loop containing nucleotide triphosphate hydrolases"/>
    <property type="match status" value="1"/>
</dbReference>
<protein>
    <submittedName>
        <fullName evidence="4">Transcriptional regulator</fullName>
    </submittedName>
</protein>
<dbReference type="NCBIfam" id="NF038308">
    <property type="entry name" value="RNA_repair_RtcR"/>
    <property type="match status" value="1"/>
</dbReference>
<dbReference type="GO" id="GO:0005524">
    <property type="term" value="F:ATP binding"/>
    <property type="evidence" value="ECO:0007669"/>
    <property type="project" value="UniProtKB-KW"/>
</dbReference>
<evidence type="ECO:0000256" key="2">
    <source>
        <dbReference type="ARBA" id="ARBA00022840"/>
    </source>
</evidence>
<sequence length="531" mass="60044">MRRRVAIGILGTTLDASGRDDRWKRWRPTVALCQQPGLFIDRLELIHDLHSQRLATQIIADIEQVSPATEVRSHIVGMKDPWDFSEVYTGLRDFARAYQFDPEKEDYFVNITTGTHVAQICWFLLTEARFIPARLLQLSPRKEGGDYPTGSHSIIDLDLSRYDAIATRFAAERDEATSFLKSGIATRNPAFNQMIDQIEKVAIRSRAPVLLTGPTGAGKSQLARRIYELKKAQRQVSGAFIEVNCATLRGDQAMSTLFGHIKGAFTGAHNERAGLMKSANKGVLFLDEIGELGLDEQAMCLRAIEEKRFLPVGADQDVMSDFQLLAGTNRDLSIGVKEGKFREDLFARLNLWTFQLPALRDRKEDIEPNLEFELRRFGEREGQNVTFNKEAREFYLRFAMAPDAMWRANFRDLSASVTRMATLAPLGRINEEAVRDEIERLTALWRAGDSSDREAILLDVLGPDRQSRIDMFDRAQLAAVLEVCRNSKSISAAGRKLFAVSRLQKTSGNDADRLRKYLSRFDLSFEDVARS</sequence>
<keyword evidence="2" id="KW-0067">ATP-binding</keyword>
<reference evidence="4 5" key="1">
    <citation type="submission" date="2017-09" db="EMBL/GenBank/DDBJ databases">
        <title>Mesorhizobum sanjuanii sp. nov. isolated from nodules of Lotus tenuis in saline-alkaline lowlands of Flooding Pampa.</title>
        <authorList>
            <person name="Sannazzaro A.I."/>
            <person name="Torres Tejerizo G.A."/>
            <person name="Fontana F."/>
            <person name="Cumpa Velazquez L.M."/>
            <person name="Hansen L."/>
            <person name="Pistorio M."/>
            <person name="Estrella M.J."/>
        </authorList>
    </citation>
    <scope>NUCLEOTIDE SEQUENCE [LARGE SCALE GENOMIC DNA]</scope>
    <source>
        <strain evidence="4 5">BSA136</strain>
    </source>
</reference>
<dbReference type="PIRSF" id="PIRSF037354">
    <property type="entry name" value="Txn_actvtr_RtcR"/>
    <property type="match status" value="1"/>
</dbReference>
<dbReference type="InterPro" id="IPR009715">
    <property type="entry name" value="RtcR"/>
</dbReference>
<dbReference type="InterPro" id="IPR002078">
    <property type="entry name" value="Sigma_54_int"/>
</dbReference>